<dbReference type="SUPFAM" id="SSF52540">
    <property type="entry name" value="P-loop containing nucleoside triphosphate hydrolases"/>
    <property type="match status" value="1"/>
</dbReference>
<dbReference type="GO" id="GO:0016887">
    <property type="term" value="F:ATP hydrolysis activity"/>
    <property type="evidence" value="ECO:0007669"/>
    <property type="project" value="InterPro"/>
</dbReference>
<name>U4VE37_9HYPH</name>
<dbReference type="InterPro" id="IPR051535">
    <property type="entry name" value="Siderophore_ABC-ATPase"/>
</dbReference>
<keyword evidence="4" id="KW-0813">Transport</keyword>
<dbReference type="PROSITE" id="PS50893">
    <property type="entry name" value="ABC_TRANSPORTER_2"/>
    <property type="match status" value="1"/>
</dbReference>
<evidence type="ECO:0000256" key="7">
    <source>
        <dbReference type="ARBA" id="ARBA00022741"/>
    </source>
</evidence>
<dbReference type="InterPro" id="IPR003593">
    <property type="entry name" value="AAA+_ATPase"/>
</dbReference>
<dbReference type="SMART" id="SM00382">
    <property type="entry name" value="AAA"/>
    <property type="match status" value="1"/>
</dbReference>
<keyword evidence="5" id="KW-1003">Cell membrane</keyword>
<dbReference type="GO" id="GO:0005524">
    <property type="term" value="F:ATP binding"/>
    <property type="evidence" value="ECO:0007669"/>
    <property type="project" value="UniProtKB-KW"/>
</dbReference>
<evidence type="ECO:0000256" key="2">
    <source>
        <dbReference type="ARBA" id="ARBA00004533"/>
    </source>
</evidence>
<evidence type="ECO:0000256" key="5">
    <source>
        <dbReference type="ARBA" id="ARBA00022475"/>
    </source>
</evidence>
<comment type="subcellular location">
    <subcellularLocation>
        <location evidence="2">Cell inner membrane</location>
    </subcellularLocation>
    <subcellularLocation>
        <location evidence="1">Cell membrane</location>
        <topology evidence="1">Peripheral membrane protein</topology>
    </subcellularLocation>
</comment>
<dbReference type="PANTHER" id="PTHR42771">
    <property type="entry name" value="IRON(3+)-HYDROXAMATE IMPORT ATP-BINDING PROTEIN FHUC"/>
    <property type="match status" value="1"/>
</dbReference>
<evidence type="ECO:0000313" key="14">
    <source>
        <dbReference type="Proteomes" id="UP000016842"/>
    </source>
</evidence>
<keyword evidence="8 13" id="KW-0067">ATP-binding</keyword>
<protein>
    <submittedName>
        <fullName evidence="13">Iron ABC transporter ATP-binding protein</fullName>
    </submittedName>
</protein>
<evidence type="ECO:0000256" key="4">
    <source>
        <dbReference type="ARBA" id="ARBA00022448"/>
    </source>
</evidence>
<keyword evidence="9" id="KW-0408">Iron</keyword>
<dbReference type="CDD" id="cd03214">
    <property type="entry name" value="ABC_Iron-Siderophores_B12_Hemin"/>
    <property type="match status" value="1"/>
</dbReference>
<evidence type="ECO:0000259" key="12">
    <source>
        <dbReference type="PROSITE" id="PS50893"/>
    </source>
</evidence>
<comment type="caution">
    <text evidence="13">The sequence shown here is derived from an EMBL/GenBank/DDBJ whole genome shotgun (WGS) entry which is preliminary data.</text>
</comment>
<dbReference type="GO" id="GO:0005886">
    <property type="term" value="C:plasma membrane"/>
    <property type="evidence" value="ECO:0007669"/>
    <property type="project" value="UniProtKB-SubCell"/>
</dbReference>
<keyword evidence="10" id="KW-0406">Ion transport</keyword>
<keyword evidence="11" id="KW-0472">Membrane</keyword>
<dbReference type="Proteomes" id="UP000016842">
    <property type="component" value="Unassembled WGS sequence"/>
</dbReference>
<evidence type="ECO:0000256" key="10">
    <source>
        <dbReference type="ARBA" id="ARBA00023065"/>
    </source>
</evidence>
<accession>U4VE37</accession>
<feature type="domain" description="ABC transporter" evidence="12">
    <location>
        <begin position="8"/>
        <end position="246"/>
    </location>
</feature>
<dbReference type="PATRIC" id="fig|1337887.3.peg.1528"/>
<dbReference type="GO" id="GO:0006826">
    <property type="term" value="P:iron ion transport"/>
    <property type="evidence" value="ECO:0007669"/>
    <property type="project" value="UniProtKB-KW"/>
</dbReference>
<comment type="similarity">
    <text evidence="3">Belongs to the ABC transporter superfamily.</text>
</comment>
<evidence type="ECO:0000256" key="9">
    <source>
        <dbReference type="ARBA" id="ARBA00023004"/>
    </source>
</evidence>
<dbReference type="Gene3D" id="3.40.50.300">
    <property type="entry name" value="P-loop containing nucleotide triphosphate hydrolases"/>
    <property type="match status" value="1"/>
</dbReference>
<reference evidence="13 14" key="1">
    <citation type="journal article" date="2014" name="FEMS Microbiol. Lett.">
        <title>Genome sequencing analysis reveals virulence-related gene content of Ochrobactrum intermedium strain 229E, a urease-positive strain isolated from the human gastric niche.</title>
        <authorList>
            <person name="Kulkarni G.J."/>
            <person name="Shetty S."/>
            <person name="Dharne M.S."/>
            <person name="Shouche Y.S."/>
        </authorList>
    </citation>
    <scope>NUCLEOTIDE SEQUENCE [LARGE SCALE GENOMIC DNA]</scope>
    <source>
        <strain evidence="13 14">229E</strain>
    </source>
</reference>
<evidence type="ECO:0000313" key="13">
    <source>
        <dbReference type="EMBL" id="ERM02569.1"/>
    </source>
</evidence>
<evidence type="ECO:0000256" key="11">
    <source>
        <dbReference type="ARBA" id="ARBA00023136"/>
    </source>
</evidence>
<dbReference type="InterPro" id="IPR003439">
    <property type="entry name" value="ABC_transporter-like_ATP-bd"/>
</dbReference>
<dbReference type="Pfam" id="PF00005">
    <property type="entry name" value="ABC_tran"/>
    <property type="match status" value="1"/>
</dbReference>
<dbReference type="InterPro" id="IPR027417">
    <property type="entry name" value="P-loop_NTPase"/>
</dbReference>
<sequence>METKPAVIQVNDLSVDYDGSPALTSVNVSVSAGRITAICGANGSGKSTLLRCMARLQKASQGTVLFEGRNISGMRRHELARKVAVLGQMPEVPAGLTVEELVENGRHPHRGGLLSRLGGQADRAIIAQSITQVGLENLRHRQVASLSGGERQRAWVALALAQNPSVLFLDEPTNFLDIRHQSELLTLLKKLNRERNLTIIAVLHDLNQVIELADDVILMRKGRLMASGDPQSVLTRQHLKEAFEFDMDVIAHPVLPISFCLPRWIVDDQNQAAR</sequence>
<gene>
    <name evidence="13" type="ORF">Q644_01920</name>
</gene>
<dbReference type="PANTHER" id="PTHR42771:SF2">
    <property type="entry name" value="IRON(3+)-HYDROXAMATE IMPORT ATP-BINDING PROTEIN FHUC"/>
    <property type="match status" value="1"/>
</dbReference>
<dbReference type="EMBL" id="ASXJ01000076">
    <property type="protein sequence ID" value="ERM02569.1"/>
    <property type="molecule type" value="Genomic_DNA"/>
</dbReference>
<keyword evidence="6" id="KW-0410">Iron transport</keyword>
<dbReference type="InterPro" id="IPR017871">
    <property type="entry name" value="ABC_transporter-like_CS"/>
</dbReference>
<keyword evidence="7" id="KW-0547">Nucleotide-binding</keyword>
<evidence type="ECO:0000256" key="8">
    <source>
        <dbReference type="ARBA" id="ARBA00022840"/>
    </source>
</evidence>
<dbReference type="PROSITE" id="PS00211">
    <property type="entry name" value="ABC_TRANSPORTER_1"/>
    <property type="match status" value="1"/>
</dbReference>
<proteinExistence type="inferred from homology"/>
<organism evidence="13 14">
    <name type="scientific">Brucella intermedia 229E</name>
    <dbReference type="NCBI Taxonomy" id="1337887"/>
    <lineage>
        <taxon>Bacteria</taxon>
        <taxon>Pseudomonadati</taxon>
        <taxon>Pseudomonadota</taxon>
        <taxon>Alphaproteobacteria</taxon>
        <taxon>Hyphomicrobiales</taxon>
        <taxon>Brucellaceae</taxon>
        <taxon>Brucella/Ochrobactrum group</taxon>
        <taxon>Brucella</taxon>
    </lineage>
</organism>
<evidence type="ECO:0000256" key="3">
    <source>
        <dbReference type="ARBA" id="ARBA00005417"/>
    </source>
</evidence>
<evidence type="ECO:0000256" key="1">
    <source>
        <dbReference type="ARBA" id="ARBA00004202"/>
    </source>
</evidence>
<dbReference type="FunFam" id="3.40.50.300:FF:000134">
    <property type="entry name" value="Iron-enterobactin ABC transporter ATP-binding protein"/>
    <property type="match status" value="1"/>
</dbReference>
<evidence type="ECO:0000256" key="6">
    <source>
        <dbReference type="ARBA" id="ARBA00022496"/>
    </source>
</evidence>
<dbReference type="AlphaFoldDB" id="U4VE37"/>